<dbReference type="OrthoDB" id="3067737at2759"/>
<sequence>MRSAFVTFVALTLWAATLQGVVAIPLRAVVMDGTPSNVQKIKEATEIANKQVHNMQAVLNGPNPKAHPAVVKAFGTNANIPEIKANVEKLANGKIVVPSPEPAAGITQGATNVNDKKVTFGSAFFNSDAKTRAGTVLHEATHAIHGAVDHFDQHGNPHPQGTTFDRTKAQVGYKDSHMEQLKAQASHNMHHNADSYRVFGEECPEARELFERALEEEDLEIRSHLVRRAGAACAYRPKGKGKAAHHAATHATAQSKAEARFARKSAKKAAKAERAAKKAAKGPAPAPKAKKGGPRRGKHA</sequence>
<dbReference type="InParanoid" id="A0A409VSG1"/>
<dbReference type="InterPro" id="IPR024079">
    <property type="entry name" value="MetalloPept_cat_dom_sf"/>
</dbReference>
<evidence type="ECO:0000256" key="2">
    <source>
        <dbReference type="SAM" id="SignalP"/>
    </source>
</evidence>
<dbReference type="STRING" id="231916.A0A409VSG1"/>
<accession>A0A409VSG1</accession>
<name>A0A409VSG1_9AGAR</name>
<feature type="compositionally biased region" description="Basic residues" evidence="1">
    <location>
        <begin position="288"/>
        <end position="300"/>
    </location>
</feature>
<reference evidence="3 4" key="1">
    <citation type="journal article" date="2018" name="Evol. Lett.">
        <title>Horizontal gene cluster transfer increased hallucinogenic mushroom diversity.</title>
        <authorList>
            <person name="Reynolds H.T."/>
            <person name="Vijayakumar V."/>
            <person name="Gluck-Thaler E."/>
            <person name="Korotkin H.B."/>
            <person name="Matheny P.B."/>
            <person name="Slot J.C."/>
        </authorList>
    </citation>
    <scope>NUCLEOTIDE SEQUENCE [LARGE SCALE GENOMIC DNA]</scope>
    <source>
        <strain evidence="3 4">SRW20</strain>
    </source>
</reference>
<dbReference type="GO" id="GO:0008237">
    <property type="term" value="F:metallopeptidase activity"/>
    <property type="evidence" value="ECO:0007669"/>
    <property type="project" value="InterPro"/>
</dbReference>
<keyword evidence="2" id="KW-0732">Signal</keyword>
<feature type="signal peptide" evidence="2">
    <location>
        <begin position="1"/>
        <end position="23"/>
    </location>
</feature>
<dbReference type="Gene3D" id="3.40.390.10">
    <property type="entry name" value="Collagenase (Catalytic Domain)"/>
    <property type="match status" value="1"/>
</dbReference>
<gene>
    <name evidence="3" type="ORF">CVT26_003543</name>
</gene>
<dbReference type="Proteomes" id="UP000284706">
    <property type="component" value="Unassembled WGS sequence"/>
</dbReference>
<proteinExistence type="predicted"/>
<feature type="region of interest" description="Disordered" evidence="1">
    <location>
        <begin position="240"/>
        <end position="300"/>
    </location>
</feature>
<dbReference type="AlphaFoldDB" id="A0A409VSG1"/>
<dbReference type="SUPFAM" id="SSF55486">
    <property type="entry name" value="Metalloproteases ('zincins'), catalytic domain"/>
    <property type="match status" value="1"/>
</dbReference>
<evidence type="ECO:0008006" key="5">
    <source>
        <dbReference type="Google" id="ProtNLM"/>
    </source>
</evidence>
<keyword evidence="4" id="KW-1185">Reference proteome</keyword>
<protein>
    <recommendedName>
        <fullName evidence="5">Lysine-specific metallo-endopeptidase domain-containing protein</fullName>
    </recommendedName>
</protein>
<evidence type="ECO:0000313" key="4">
    <source>
        <dbReference type="Proteomes" id="UP000284706"/>
    </source>
</evidence>
<comment type="caution">
    <text evidence="3">The sequence shown here is derived from an EMBL/GenBank/DDBJ whole genome shotgun (WGS) entry which is preliminary data.</text>
</comment>
<organism evidence="3 4">
    <name type="scientific">Gymnopilus dilepis</name>
    <dbReference type="NCBI Taxonomy" id="231916"/>
    <lineage>
        <taxon>Eukaryota</taxon>
        <taxon>Fungi</taxon>
        <taxon>Dikarya</taxon>
        <taxon>Basidiomycota</taxon>
        <taxon>Agaricomycotina</taxon>
        <taxon>Agaricomycetes</taxon>
        <taxon>Agaricomycetidae</taxon>
        <taxon>Agaricales</taxon>
        <taxon>Agaricineae</taxon>
        <taxon>Hymenogastraceae</taxon>
        <taxon>Gymnopilus</taxon>
    </lineage>
</organism>
<dbReference type="EMBL" id="NHYE01005579">
    <property type="protein sequence ID" value="PPQ69169.1"/>
    <property type="molecule type" value="Genomic_DNA"/>
</dbReference>
<evidence type="ECO:0000313" key="3">
    <source>
        <dbReference type="EMBL" id="PPQ69169.1"/>
    </source>
</evidence>
<evidence type="ECO:0000256" key="1">
    <source>
        <dbReference type="SAM" id="MobiDB-lite"/>
    </source>
</evidence>
<feature type="chain" id="PRO_5019234116" description="Lysine-specific metallo-endopeptidase domain-containing protein" evidence="2">
    <location>
        <begin position="24"/>
        <end position="300"/>
    </location>
</feature>